<comment type="subcellular location">
    <subcellularLocation>
        <location evidence="1">Cytoplasm</location>
    </subcellularLocation>
</comment>
<reference evidence="3 4" key="1">
    <citation type="submission" date="2019-11" db="EMBL/GenBank/DDBJ databases">
        <title>Growth characteristics of pneumococcus vary with the chemical composition of the capsule and with environmental conditions.</title>
        <authorList>
            <person name="Tothpal A."/>
            <person name="Desobry K."/>
            <person name="Joshi S."/>
            <person name="Wyllie A.L."/>
            <person name="Weinberger D.M."/>
        </authorList>
    </citation>
    <scope>NUCLEOTIDE SEQUENCE [LARGE SCALE GENOMIC DNA]</scope>
    <source>
        <strain evidence="4">pnumococcus19F</strain>
    </source>
</reference>
<evidence type="ECO:0000256" key="1">
    <source>
        <dbReference type="ARBA" id="ARBA00004496"/>
    </source>
</evidence>
<dbReference type="PANTHER" id="PTHR11564:SF5">
    <property type="entry name" value="SIGNAL RECOGNITION PARTICLE SUBUNIT SRP54"/>
    <property type="match status" value="1"/>
</dbReference>
<name>A0A6G2DF84_STREE</name>
<sequence length="57" mass="6545">MAFESLTERLQNVFKNLRKKGKISESDVQEATKEIRLALLEADVALPVVKDFIKKVR</sequence>
<dbReference type="InterPro" id="IPR042101">
    <property type="entry name" value="SRP54_N_sf"/>
</dbReference>
<dbReference type="PANTHER" id="PTHR11564">
    <property type="entry name" value="SIGNAL RECOGNITION PARTICLE 54K PROTEIN SRP54"/>
    <property type="match status" value="1"/>
</dbReference>
<dbReference type="Pfam" id="PF02881">
    <property type="entry name" value="SRP54_N"/>
    <property type="match status" value="1"/>
</dbReference>
<dbReference type="InterPro" id="IPR013822">
    <property type="entry name" value="Signal_recog_particl_SRP54_hlx"/>
</dbReference>
<dbReference type="InterPro" id="IPR022941">
    <property type="entry name" value="SRP54"/>
</dbReference>
<accession>A0A6G2DF84</accession>
<dbReference type="SUPFAM" id="SSF47364">
    <property type="entry name" value="Domain of the SRP/SRP receptor G-proteins"/>
    <property type="match status" value="1"/>
</dbReference>
<evidence type="ECO:0000259" key="2">
    <source>
        <dbReference type="SMART" id="SM00963"/>
    </source>
</evidence>
<dbReference type="GO" id="GO:0003924">
    <property type="term" value="F:GTPase activity"/>
    <property type="evidence" value="ECO:0007669"/>
    <property type="project" value="InterPro"/>
</dbReference>
<dbReference type="Proteomes" id="UP000483094">
    <property type="component" value="Unassembled WGS sequence"/>
</dbReference>
<dbReference type="SMART" id="SM00963">
    <property type="entry name" value="SRP54_N"/>
    <property type="match status" value="1"/>
</dbReference>
<dbReference type="Gene3D" id="1.20.120.140">
    <property type="entry name" value="Signal recognition particle SRP54, nucleotide-binding domain"/>
    <property type="match status" value="1"/>
</dbReference>
<proteinExistence type="predicted"/>
<dbReference type="AlphaFoldDB" id="A0A6G2DF84"/>
<dbReference type="EMBL" id="WNHQ01001923">
    <property type="protein sequence ID" value="MTV75240.1"/>
    <property type="molecule type" value="Genomic_DNA"/>
</dbReference>
<dbReference type="GO" id="GO:0006614">
    <property type="term" value="P:SRP-dependent cotranslational protein targeting to membrane"/>
    <property type="evidence" value="ECO:0007669"/>
    <property type="project" value="InterPro"/>
</dbReference>
<dbReference type="GO" id="GO:0005525">
    <property type="term" value="F:GTP binding"/>
    <property type="evidence" value="ECO:0007669"/>
    <property type="project" value="InterPro"/>
</dbReference>
<protein>
    <submittedName>
        <fullName evidence="3">Signal recognition particle protein</fullName>
    </submittedName>
</protein>
<evidence type="ECO:0000313" key="3">
    <source>
        <dbReference type="EMBL" id="MTV75240.1"/>
    </source>
</evidence>
<feature type="domain" description="Signal recognition particle SRP54 helical bundle" evidence="2">
    <location>
        <begin position="2"/>
        <end position="57"/>
    </location>
</feature>
<comment type="caution">
    <text evidence="3">The sequence shown here is derived from an EMBL/GenBank/DDBJ whole genome shotgun (WGS) entry which is preliminary data.</text>
</comment>
<feature type="non-terminal residue" evidence="3">
    <location>
        <position position="57"/>
    </location>
</feature>
<dbReference type="GO" id="GO:0048500">
    <property type="term" value="C:signal recognition particle"/>
    <property type="evidence" value="ECO:0007669"/>
    <property type="project" value="InterPro"/>
</dbReference>
<evidence type="ECO:0000313" key="4">
    <source>
        <dbReference type="Proteomes" id="UP000483094"/>
    </source>
</evidence>
<dbReference type="InterPro" id="IPR036225">
    <property type="entry name" value="SRP/SRP_N"/>
</dbReference>
<organism evidence="3 4">
    <name type="scientific">Streptococcus pneumoniae</name>
    <dbReference type="NCBI Taxonomy" id="1313"/>
    <lineage>
        <taxon>Bacteria</taxon>
        <taxon>Bacillati</taxon>
        <taxon>Bacillota</taxon>
        <taxon>Bacilli</taxon>
        <taxon>Lactobacillales</taxon>
        <taxon>Streptococcaceae</taxon>
        <taxon>Streptococcus</taxon>
    </lineage>
</organism>
<gene>
    <name evidence="3" type="ORF">GM540_14965</name>
</gene>